<dbReference type="InterPro" id="IPR003593">
    <property type="entry name" value="AAA+_ATPase"/>
</dbReference>
<dbReference type="PANTHER" id="PTHR43394">
    <property type="entry name" value="ATP-DEPENDENT PERMEASE MDL1, MITOCHONDRIAL"/>
    <property type="match status" value="1"/>
</dbReference>
<dbReference type="GO" id="GO:0005886">
    <property type="term" value="C:plasma membrane"/>
    <property type="evidence" value="ECO:0007669"/>
    <property type="project" value="UniProtKB-SubCell"/>
</dbReference>
<dbReference type="PROSITE" id="PS50929">
    <property type="entry name" value="ABC_TM1F"/>
    <property type="match status" value="1"/>
</dbReference>
<dbReference type="EMBL" id="AP019860">
    <property type="protein sequence ID" value="BBM87680.1"/>
    <property type="molecule type" value="Genomic_DNA"/>
</dbReference>
<dbReference type="FunFam" id="3.40.50.300:FF:000218">
    <property type="entry name" value="Multidrug ABC transporter ATP-binding protein"/>
    <property type="match status" value="1"/>
</dbReference>
<dbReference type="GO" id="GO:0015421">
    <property type="term" value="F:ABC-type oligopeptide transporter activity"/>
    <property type="evidence" value="ECO:0007669"/>
    <property type="project" value="TreeGrafter"/>
</dbReference>
<comment type="subcellular location">
    <subcellularLocation>
        <location evidence="1">Cell membrane</location>
        <topology evidence="1">Multi-pass membrane protein</topology>
    </subcellularLocation>
</comment>
<dbReference type="CDD" id="cd18540">
    <property type="entry name" value="ABC_6TM_exporter_like"/>
    <property type="match status" value="1"/>
</dbReference>
<evidence type="ECO:0000256" key="3">
    <source>
        <dbReference type="ARBA" id="ARBA00022741"/>
    </source>
</evidence>
<keyword evidence="11" id="KW-1185">Reference proteome</keyword>
<dbReference type="OrthoDB" id="9762778at2"/>
<feature type="transmembrane region" description="Helical" evidence="7">
    <location>
        <begin position="21"/>
        <end position="46"/>
    </location>
</feature>
<dbReference type="PANTHER" id="PTHR43394:SF1">
    <property type="entry name" value="ATP-BINDING CASSETTE SUB-FAMILY B MEMBER 10, MITOCHONDRIAL"/>
    <property type="match status" value="1"/>
</dbReference>
<dbReference type="Proteomes" id="UP000326354">
    <property type="component" value="Chromosome"/>
</dbReference>
<feature type="domain" description="ABC transmembrane type-1" evidence="9">
    <location>
        <begin position="22"/>
        <end position="304"/>
    </location>
</feature>
<dbReference type="CDD" id="cd03254">
    <property type="entry name" value="ABCC_Glucan_exporter_like"/>
    <property type="match status" value="1"/>
</dbReference>
<evidence type="ECO:0000256" key="1">
    <source>
        <dbReference type="ARBA" id="ARBA00004651"/>
    </source>
</evidence>
<reference evidence="10 11" key="1">
    <citation type="submission" date="2019-08" db="EMBL/GenBank/DDBJ databases">
        <title>Complete genome sequence of Candidatus Uab amorphum.</title>
        <authorList>
            <person name="Shiratori T."/>
            <person name="Suzuki S."/>
            <person name="Kakizawa Y."/>
            <person name="Ishida K."/>
        </authorList>
    </citation>
    <scope>NUCLEOTIDE SEQUENCE [LARGE SCALE GENOMIC DNA]</scope>
    <source>
        <strain evidence="10 11">SRT547</strain>
    </source>
</reference>
<dbReference type="InterPro" id="IPR027417">
    <property type="entry name" value="P-loop_NTPase"/>
</dbReference>
<feature type="transmembrane region" description="Helical" evidence="7">
    <location>
        <begin position="159"/>
        <end position="179"/>
    </location>
</feature>
<feature type="transmembrane region" description="Helical" evidence="7">
    <location>
        <begin position="129"/>
        <end position="153"/>
    </location>
</feature>
<dbReference type="PROSITE" id="PS50893">
    <property type="entry name" value="ABC_TRANSPORTER_2"/>
    <property type="match status" value="1"/>
</dbReference>
<evidence type="ECO:0000256" key="4">
    <source>
        <dbReference type="ARBA" id="ARBA00022840"/>
    </source>
</evidence>
<evidence type="ECO:0000259" key="8">
    <source>
        <dbReference type="PROSITE" id="PS50893"/>
    </source>
</evidence>
<dbReference type="RefSeq" id="WP_151971685.1">
    <property type="nucleotide sequence ID" value="NZ_AP019860.1"/>
</dbReference>
<evidence type="ECO:0000259" key="9">
    <source>
        <dbReference type="PROSITE" id="PS50929"/>
    </source>
</evidence>
<evidence type="ECO:0000256" key="6">
    <source>
        <dbReference type="ARBA" id="ARBA00023136"/>
    </source>
</evidence>
<dbReference type="InterPro" id="IPR036640">
    <property type="entry name" value="ABC1_TM_sf"/>
</dbReference>
<dbReference type="KEGG" id="uam:UABAM_06092"/>
<dbReference type="Gene3D" id="1.20.1560.10">
    <property type="entry name" value="ABC transporter type 1, transmembrane domain"/>
    <property type="match status" value="1"/>
</dbReference>
<organism evidence="10 11">
    <name type="scientific">Uabimicrobium amorphum</name>
    <dbReference type="NCBI Taxonomy" id="2596890"/>
    <lineage>
        <taxon>Bacteria</taxon>
        <taxon>Pseudomonadati</taxon>
        <taxon>Planctomycetota</taxon>
        <taxon>Candidatus Uabimicrobiia</taxon>
        <taxon>Candidatus Uabimicrobiales</taxon>
        <taxon>Candidatus Uabimicrobiaceae</taxon>
        <taxon>Candidatus Uabimicrobium</taxon>
    </lineage>
</organism>
<evidence type="ECO:0000313" key="10">
    <source>
        <dbReference type="EMBL" id="BBM87680.1"/>
    </source>
</evidence>
<evidence type="ECO:0000256" key="7">
    <source>
        <dbReference type="SAM" id="Phobius"/>
    </source>
</evidence>
<feature type="domain" description="ABC transporter" evidence="8">
    <location>
        <begin position="339"/>
        <end position="573"/>
    </location>
</feature>
<evidence type="ECO:0000313" key="11">
    <source>
        <dbReference type="Proteomes" id="UP000326354"/>
    </source>
</evidence>
<dbReference type="SUPFAM" id="SSF52540">
    <property type="entry name" value="P-loop containing nucleoside triphosphate hydrolases"/>
    <property type="match status" value="1"/>
</dbReference>
<dbReference type="SMART" id="SM00382">
    <property type="entry name" value="AAA"/>
    <property type="match status" value="1"/>
</dbReference>
<dbReference type="Gene3D" id="3.40.50.300">
    <property type="entry name" value="P-loop containing nucleotide triphosphate hydrolases"/>
    <property type="match status" value="1"/>
</dbReference>
<dbReference type="InterPro" id="IPR039421">
    <property type="entry name" value="Type_1_exporter"/>
</dbReference>
<evidence type="ECO:0000256" key="2">
    <source>
        <dbReference type="ARBA" id="ARBA00022692"/>
    </source>
</evidence>
<sequence>MQNKSLWRQILPFLAPYKKQFIALVIIIILVGAVDAIFPFLTKYVIDEFIVTKNFDEVYVFAIVYFAIIVMQTINIWLFISLAGKIETSVAHDVRRKSFSHLQNLSCSFYDRNSVGWLMARMTSDCERLGAIIAWGLVDIAWGLLTLVFVIIAMLILNVKLACIVLTVVPLLVVVSVFFQKLILRNYRGVRENNAQITAAFNEGIVGVHTTKTLVREEKNFEEFQKFTNKMYNSSFRASIYAAMFFPIVQIIAMAGCALAIYFGGNGVVAGAITYGTLVAFFSYVKLFFEPINHIARVFAEMQNARAAAEKIFNLLNTPVEITDDAAKGITGLKLRGEVQFCNTSFQYKQGEAVLQNFNLHVKPGQVIALVGETGSGKSTIVSLINRFYQPSQGEIRVDGENYQHYPVDWYRSQLGIVLQTPHLFSGTIAENIRYGKLDATQQEIEDAARLVYAHNFITDFPKGYETEVGEEGNLLSCGQKQLISFARAMITNPSIIIMDEATANIDTETEFYIQKAISRILSQRTCFIIAHRLSTIRSADRILVISKGQIVEDGSHHQLIEQQGFYYNLWNKNHHSLAI</sequence>
<keyword evidence="3" id="KW-0547">Nucleotide-binding</keyword>
<name>A0A5S9IV35_UABAM</name>
<keyword evidence="2 7" id="KW-0812">Transmembrane</keyword>
<feature type="transmembrane region" description="Helical" evidence="7">
    <location>
        <begin position="269"/>
        <end position="289"/>
    </location>
</feature>
<proteinExistence type="predicted"/>
<keyword evidence="5 7" id="KW-1133">Transmembrane helix</keyword>
<feature type="transmembrane region" description="Helical" evidence="7">
    <location>
        <begin position="240"/>
        <end position="263"/>
    </location>
</feature>
<dbReference type="InterPro" id="IPR003439">
    <property type="entry name" value="ABC_transporter-like_ATP-bd"/>
</dbReference>
<dbReference type="GO" id="GO:0016887">
    <property type="term" value="F:ATP hydrolysis activity"/>
    <property type="evidence" value="ECO:0007669"/>
    <property type="project" value="InterPro"/>
</dbReference>
<gene>
    <name evidence="10" type="ORF">UABAM_06092</name>
</gene>
<keyword evidence="4 10" id="KW-0067">ATP-binding</keyword>
<dbReference type="AlphaFoldDB" id="A0A5S9IV35"/>
<dbReference type="Pfam" id="PF00005">
    <property type="entry name" value="ABC_tran"/>
    <property type="match status" value="1"/>
</dbReference>
<accession>A0A5S9IV35</accession>
<dbReference type="Pfam" id="PF00664">
    <property type="entry name" value="ABC_membrane"/>
    <property type="match status" value="1"/>
</dbReference>
<feature type="transmembrane region" description="Helical" evidence="7">
    <location>
        <begin position="58"/>
        <end position="80"/>
    </location>
</feature>
<evidence type="ECO:0000256" key="5">
    <source>
        <dbReference type="ARBA" id="ARBA00022989"/>
    </source>
</evidence>
<dbReference type="InterPro" id="IPR011527">
    <property type="entry name" value="ABC1_TM_dom"/>
</dbReference>
<dbReference type="GO" id="GO:0005524">
    <property type="term" value="F:ATP binding"/>
    <property type="evidence" value="ECO:0007669"/>
    <property type="project" value="UniProtKB-KW"/>
</dbReference>
<keyword evidence="6 7" id="KW-0472">Membrane</keyword>
<dbReference type="SUPFAM" id="SSF90123">
    <property type="entry name" value="ABC transporter transmembrane region"/>
    <property type="match status" value="1"/>
</dbReference>
<protein>
    <submittedName>
        <fullName evidence="10">ABC transporter ATP-binding protein</fullName>
    </submittedName>
</protein>